<dbReference type="PROSITE" id="PS51257">
    <property type="entry name" value="PROKAR_LIPOPROTEIN"/>
    <property type="match status" value="1"/>
</dbReference>
<name>A0A6L9SXE7_9BIFI</name>
<dbReference type="PANTHER" id="PTHR30290:SF83">
    <property type="entry name" value="ABC TRANSPORTER SUBSTRATE-BINDING PROTEIN"/>
    <property type="match status" value="1"/>
</dbReference>
<evidence type="ECO:0000259" key="2">
    <source>
        <dbReference type="Pfam" id="PF00496"/>
    </source>
</evidence>
<proteinExistence type="predicted"/>
<dbReference type="GO" id="GO:0042597">
    <property type="term" value="C:periplasmic space"/>
    <property type="evidence" value="ECO:0007669"/>
    <property type="project" value="UniProtKB-ARBA"/>
</dbReference>
<dbReference type="AlphaFoldDB" id="A0A6L9SXE7"/>
<dbReference type="PIRSF" id="PIRSF002741">
    <property type="entry name" value="MppA"/>
    <property type="match status" value="1"/>
</dbReference>
<feature type="signal peptide" evidence="1">
    <location>
        <begin position="1"/>
        <end position="19"/>
    </location>
</feature>
<organism evidence="3 4">
    <name type="scientific">Bifidobacterium platyrrhinorum</name>
    <dbReference type="NCBI Taxonomy" id="2661628"/>
    <lineage>
        <taxon>Bacteria</taxon>
        <taxon>Bacillati</taxon>
        <taxon>Actinomycetota</taxon>
        <taxon>Actinomycetes</taxon>
        <taxon>Bifidobacteriales</taxon>
        <taxon>Bifidobacteriaceae</taxon>
        <taxon>Bifidobacterium</taxon>
    </lineage>
</organism>
<dbReference type="InterPro" id="IPR000914">
    <property type="entry name" value="SBP_5_dom"/>
</dbReference>
<dbReference type="InterPro" id="IPR030678">
    <property type="entry name" value="Peptide/Ni-bd"/>
</dbReference>
<feature type="chain" id="PRO_5038689700" evidence="1">
    <location>
        <begin position="20"/>
        <end position="540"/>
    </location>
</feature>
<dbReference type="PANTHER" id="PTHR30290">
    <property type="entry name" value="PERIPLASMIC BINDING COMPONENT OF ABC TRANSPORTER"/>
    <property type="match status" value="1"/>
</dbReference>
<gene>
    <name evidence="3" type="ORF">GFD21_08595</name>
</gene>
<dbReference type="InterPro" id="IPR039424">
    <property type="entry name" value="SBP_5"/>
</dbReference>
<dbReference type="CDD" id="cd00995">
    <property type="entry name" value="PBP2_NikA_DppA_OppA_like"/>
    <property type="match status" value="1"/>
</dbReference>
<keyword evidence="4" id="KW-1185">Reference proteome</keyword>
<dbReference type="Gene3D" id="3.40.190.10">
    <property type="entry name" value="Periplasmic binding protein-like II"/>
    <property type="match status" value="1"/>
</dbReference>
<feature type="domain" description="Solute-binding protein family 5" evidence="2">
    <location>
        <begin position="80"/>
        <end position="459"/>
    </location>
</feature>
<accession>A0A6L9SXE7</accession>
<evidence type="ECO:0000313" key="4">
    <source>
        <dbReference type="Proteomes" id="UP000483293"/>
    </source>
</evidence>
<protein>
    <submittedName>
        <fullName evidence="3">ABC transporter substrate-binding protein</fullName>
    </submittedName>
</protein>
<reference evidence="3 4" key="1">
    <citation type="submission" date="2019-10" db="EMBL/GenBank/DDBJ databases">
        <title>Bifidobacterium from non-human primates.</title>
        <authorList>
            <person name="Modesto M."/>
        </authorList>
    </citation>
    <scope>NUCLEOTIDE SEQUENCE [LARGE SCALE GENOMIC DNA]</scope>
    <source>
        <strain evidence="3 4">SMA15</strain>
    </source>
</reference>
<dbReference type="Gene3D" id="3.90.76.10">
    <property type="entry name" value="Dipeptide-binding Protein, Domain 1"/>
    <property type="match status" value="1"/>
</dbReference>
<dbReference type="EMBL" id="WHZV01000008">
    <property type="protein sequence ID" value="NEG55811.1"/>
    <property type="molecule type" value="Genomic_DNA"/>
</dbReference>
<comment type="caution">
    <text evidence="3">The sequence shown here is derived from an EMBL/GenBank/DDBJ whole genome shotgun (WGS) entry which is preliminary data.</text>
</comment>
<dbReference type="GO" id="GO:0015833">
    <property type="term" value="P:peptide transport"/>
    <property type="evidence" value="ECO:0007669"/>
    <property type="project" value="TreeGrafter"/>
</dbReference>
<dbReference type="Pfam" id="PF00496">
    <property type="entry name" value="SBP_bac_5"/>
    <property type="match status" value="1"/>
</dbReference>
<dbReference type="SUPFAM" id="SSF53850">
    <property type="entry name" value="Periplasmic binding protein-like II"/>
    <property type="match status" value="1"/>
</dbReference>
<dbReference type="Proteomes" id="UP000483293">
    <property type="component" value="Unassembled WGS sequence"/>
</dbReference>
<evidence type="ECO:0000313" key="3">
    <source>
        <dbReference type="EMBL" id="NEG55811.1"/>
    </source>
</evidence>
<evidence type="ECO:0000256" key="1">
    <source>
        <dbReference type="SAM" id="SignalP"/>
    </source>
</evidence>
<keyword evidence="1" id="KW-0732">Signal</keyword>
<dbReference type="Gene3D" id="3.10.105.10">
    <property type="entry name" value="Dipeptide-binding Protein, Domain 3"/>
    <property type="match status" value="1"/>
</dbReference>
<dbReference type="GO" id="GO:0043190">
    <property type="term" value="C:ATP-binding cassette (ABC) transporter complex"/>
    <property type="evidence" value="ECO:0007669"/>
    <property type="project" value="InterPro"/>
</dbReference>
<dbReference type="RefSeq" id="WP_163197583.1">
    <property type="nucleotide sequence ID" value="NZ_WHZV01000008.1"/>
</dbReference>
<dbReference type="GO" id="GO:1904680">
    <property type="term" value="F:peptide transmembrane transporter activity"/>
    <property type="evidence" value="ECO:0007669"/>
    <property type="project" value="TreeGrafter"/>
</dbReference>
<sequence>MKRTIRTVVAAIAAATMLAGCGATSQADKIAADDNIISFGIGEPQNPLVPGDTNEGNGALVLNRVLFTGLVATKADGGIVNENAEKIEPNADNTQYTVTLRKGLEFSDGTPITAESYVKAWSYTANVKNAQKNAGYLAYIKGYEDLQKDGLKGDEQLSGLSVKDDTHFTITLNEASAVFPTVLTFMAYDPLPESFYKDPKAFGQNPVGNGPYKFKSWKHDSQIEVVPNTYYTGYYKPKNNGITYRMYTDTNAQYADVQSGNLDITSAIPASALKHLLNDKTVKAYSEPGPVRVALGIPEDLKHFSGKEGVLRRKAISLAINRKAITEKIMNGLASPATDFASPVFKPYSGSLKGSDVLRHDAAEAKKLWEQANEISPWDGDFTITYNADGTYKETYDAIVNQLKNTLGIDAKTDPIPTQKEYITNAYAGKITSAYHDIWGPDYPSVEDYLTPIYASGAIGGRNYGKYDNAEFDGLLAKASAAASTDEADKLYVQAEEILLEDLPSIPIYNTNATSATVKGLKGVSFNWDSSPTFWSISKQ</sequence>